<organism evidence="3 4">
    <name type="scientific">Peredibacter starrii</name>
    <dbReference type="NCBI Taxonomy" id="28202"/>
    <lineage>
        <taxon>Bacteria</taxon>
        <taxon>Pseudomonadati</taxon>
        <taxon>Bdellovibrionota</taxon>
        <taxon>Bacteriovoracia</taxon>
        <taxon>Bacteriovoracales</taxon>
        <taxon>Bacteriovoracaceae</taxon>
        <taxon>Peredibacter</taxon>
    </lineage>
</organism>
<dbReference type="PROSITE" id="PS00889">
    <property type="entry name" value="CNMP_BINDING_2"/>
    <property type="match status" value="2"/>
</dbReference>
<feature type="transmembrane region" description="Helical" evidence="1">
    <location>
        <begin position="323"/>
        <end position="342"/>
    </location>
</feature>
<keyword evidence="1" id="KW-0812">Transmembrane</keyword>
<keyword evidence="1" id="KW-1133">Transmembrane helix</keyword>
<reference evidence="3 4" key="1">
    <citation type="submission" date="2023-11" db="EMBL/GenBank/DDBJ databases">
        <title>Peredibacter starrii A3.12.</title>
        <authorList>
            <person name="Mitchell R.J."/>
        </authorList>
    </citation>
    <scope>NUCLEOTIDE SEQUENCE [LARGE SCALE GENOMIC DNA]</scope>
    <source>
        <strain evidence="3 4">A3.12</strain>
    </source>
</reference>
<dbReference type="PANTHER" id="PTHR23011">
    <property type="entry name" value="CYCLIC NUCLEOTIDE-BINDING DOMAIN CONTAINING PROTEIN"/>
    <property type="match status" value="1"/>
</dbReference>
<name>A0AAX4HMB2_9BACT</name>
<evidence type="ECO:0000313" key="3">
    <source>
        <dbReference type="EMBL" id="WPU64310.1"/>
    </source>
</evidence>
<dbReference type="EMBL" id="CP139487">
    <property type="protein sequence ID" value="WPU64310.1"/>
    <property type="molecule type" value="Genomic_DNA"/>
</dbReference>
<feature type="transmembrane region" description="Helical" evidence="1">
    <location>
        <begin position="362"/>
        <end position="383"/>
    </location>
</feature>
<dbReference type="PROSITE" id="PS50042">
    <property type="entry name" value="CNMP_BINDING_3"/>
    <property type="match status" value="2"/>
</dbReference>
<evidence type="ECO:0000256" key="1">
    <source>
        <dbReference type="SAM" id="Phobius"/>
    </source>
</evidence>
<dbReference type="RefSeq" id="WP_321392871.1">
    <property type="nucleotide sequence ID" value="NZ_CP139487.1"/>
</dbReference>
<dbReference type="SMART" id="SM00100">
    <property type="entry name" value="cNMP"/>
    <property type="match status" value="2"/>
</dbReference>
<sequence>MAESLKLDQIRPVLKPCSLYEGEKNIVVEDSESKSQVVLPKENQEILELLNGKHSIKDISSALYHSQGKVSFHSIITTIKLLNEAKLLEGVGNHFEGLPEDKSPHEQKTSILNRTILELQLFKRVKVPFKNDNLFFGLVAVLFGAFANFECFTSLNLESFLKNDLGYEEAILRVFLISSLLMSMRALFQGALLLTSVGSFYGPYLRFYPYAVALGVNDNSIYSHSKKSVIVAYGVMSSLLYGVSCCLLTLIPGLKNYANDVAIVSILLTFMEMNPYRRSDLTKLFYFFYADTQLKNIMPYLKNCSLSGILNDTGAKISDEIRYVVYSVLSLGWAVGFTLFSFEVVLKSFPGLFYQIQLGQDLSKYSAVAVLASLLFITGYLLIDLFHTLVKNILSPLMVPLSKFKGSSKIYKAQDLSIDELHANLKKNMLFNQFGDDAITFLLEKASIKTMKKGDTLILQGDSSRHVYYLVRGSVNVNVREKTGRTKHIVTLGSNVVLGEMAILGQQKRSANVVAAEEIVYLELHEKIFSDLMTMDQFKQDYEKLRNRIEISQFVSSANMFKDFPPEIMNLFVEAGDLVIFPKGHSVVDQGENDKTFYLLIRGKVEIVKDDKTIAELGQGDFFGEVALIANVPRTATVNTLEESLFLYIEDKKFWKILSENIELAMYIESVGRHRMVEAKAA</sequence>
<dbReference type="InterPro" id="IPR014710">
    <property type="entry name" value="RmlC-like_jellyroll"/>
</dbReference>
<dbReference type="CDD" id="cd00038">
    <property type="entry name" value="CAP_ED"/>
    <property type="match status" value="2"/>
</dbReference>
<dbReference type="InterPro" id="IPR000595">
    <property type="entry name" value="cNMP-bd_dom"/>
</dbReference>
<dbReference type="SUPFAM" id="SSF51206">
    <property type="entry name" value="cAMP-binding domain-like"/>
    <property type="match status" value="2"/>
</dbReference>
<keyword evidence="1" id="KW-0472">Membrane</keyword>
<dbReference type="PRINTS" id="PR00103">
    <property type="entry name" value="CAMPKINASE"/>
</dbReference>
<evidence type="ECO:0000259" key="2">
    <source>
        <dbReference type="PROSITE" id="PS50042"/>
    </source>
</evidence>
<dbReference type="PANTHER" id="PTHR23011:SF28">
    <property type="entry name" value="CYCLIC NUCLEOTIDE-BINDING DOMAIN CONTAINING PROTEIN"/>
    <property type="match status" value="1"/>
</dbReference>
<feature type="domain" description="Cyclic nucleotide-binding" evidence="2">
    <location>
        <begin position="430"/>
        <end position="533"/>
    </location>
</feature>
<protein>
    <submittedName>
        <fullName evidence="3">Cyclic nucleotide-binding domain-containing protein</fullName>
    </submittedName>
</protein>
<dbReference type="Gene3D" id="2.60.120.10">
    <property type="entry name" value="Jelly Rolls"/>
    <property type="match status" value="2"/>
</dbReference>
<feature type="domain" description="Cyclic nucleotide-binding" evidence="2">
    <location>
        <begin position="560"/>
        <end position="658"/>
    </location>
</feature>
<dbReference type="Proteomes" id="UP001324634">
    <property type="component" value="Chromosome"/>
</dbReference>
<dbReference type="InterPro" id="IPR018490">
    <property type="entry name" value="cNMP-bd_dom_sf"/>
</dbReference>
<evidence type="ECO:0000313" key="4">
    <source>
        <dbReference type="Proteomes" id="UP001324634"/>
    </source>
</evidence>
<feature type="transmembrane region" description="Helical" evidence="1">
    <location>
        <begin position="230"/>
        <end position="251"/>
    </location>
</feature>
<gene>
    <name evidence="3" type="ORF">SOO65_16570</name>
</gene>
<keyword evidence="4" id="KW-1185">Reference proteome</keyword>
<accession>A0AAX4HMB2</accession>
<dbReference type="Pfam" id="PF00027">
    <property type="entry name" value="cNMP_binding"/>
    <property type="match status" value="2"/>
</dbReference>
<dbReference type="InterPro" id="IPR018488">
    <property type="entry name" value="cNMP-bd_CS"/>
</dbReference>
<proteinExistence type="predicted"/>
<feature type="transmembrane region" description="Helical" evidence="1">
    <location>
        <begin position="134"/>
        <end position="155"/>
    </location>
</feature>
<dbReference type="AlphaFoldDB" id="A0AAX4HMB2"/>
<dbReference type="KEGG" id="psti:SOO65_16570"/>